<keyword evidence="1" id="KW-0812">Transmembrane</keyword>
<reference evidence="2 3" key="1">
    <citation type="submission" date="2018-06" db="EMBL/GenBank/DDBJ databases">
        <authorList>
            <consortium name="Pathogen Informatics"/>
            <person name="Doyle S."/>
        </authorList>
    </citation>
    <scope>NUCLEOTIDE SEQUENCE [LARGE SCALE GENOMIC DNA]</scope>
    <source>
        <strain evidence="2 3">NCTC10038</strain>
    </source>
</reference>
<accession>A0A8B4I907</accession>
<dbReference type="AlphaFoldDB" id="A0A8B4I907"/>
<gene>
    <name evidence="2" type="ORF">NCTC10038_03527</name>
</gene>
<sequence length="143" mass="15812">MVFMAQFSAATVTLLTKKTYLCSVAAPLQTGGCLGLFVGLTAFSAFAHWMLARGRSCATGLQLGYFIFCLLLVTPTLQYRPHALVYALGIVLPLLGLILMSTQRYQDMQLKLAEIRVRKTATQALLKKYSHNPTTESRHTSRP</sequence>
<feature type="transmembrane region" description="Helical" evidence="1">
    <location>
        <begin position="83"/>
        <end position="102"/>
    </location>
</feature>
<proteinExistence type="predicted"/>
<evidence type="ECO:0000313" key="3">
    <source>
        <dbReference type="Proteomes" id="UP000248640"/>
    </source>
</evidence>
<keyword evidence="1" id="KW-1133">Transmembrane helix</keyword>
<feature type="transmembrane region" description="Helical" evidence="1">
    <location>
        <begin position="58"/>
        <end position="77"/>
    </location>
</feature>
<protein>
    <submittedName>
        <fullName evidence="2">Membrane protein</fullName>
    </submittedName>
</protein>
<evidence type="ECO:0000313" key="2">
    <source>
        <dbReference type="EMBL" id="SQF92098.1"/>
    </source>
</evidence>
<evidence type="ECO:0000256" key="1">
    <source>
        <dbReference type="SAM" id="Phobius"/>
    </source>
</evidence>
<dbReference type="Proteomes" id="UP000248640">
    <property type="component" value="Chromosome 1"/>
</dbReference>
<name>A0A8B4I907_PSEFL</name>
<keyword evidence="1" id="KW-0472">Membrane</keyword>
<dbReference type="EMBL" id="LS483372">
    <property type="protein sequence ID" value="SQF92098.1"/>
    <property type="molecule type" value="Genomic_DNA"/>
</dbReference>
<organism evidence="2 3">
    <name type="scientific">Pseudomonas fluorescens</name>
    <dbReference type="NCBI Taxonomy" id="294"/>
    <lineage>
        <taxon>Bacteria</taxon>
        <taxon>Pseudomonadati</taxon>
        <taxon>Pseudomonadota</taxon>
        <taxon>Gammaproteobacteria</taxon>
        <taxon>Pseudomonadales</taxon>
        <taxon>Pseudomonadaceae</taxon>
        <taxon>Pseudomonas</taxon>
    </lineage>
</organism>
<feature type="transmembrane region" description="Helical" evidence="1">
    <location>
        <begin position="31"/>
        <end position="51"/>
    </location>
</feature>